<feature type="compositionally biased region" description="Low complexity" evidence="1">
    <location>
        <begin position="51"/>
        <end position="62"/>
    </location>
</feature>
<evidence type="ECO:0000313" key="3">
    <source>
        <dbReference type="Proteomes" id="UP001189429"/>
    </source>
</evidence>
<feature type="region of interest" description="Disordered" evidence="1">
    <location>
        <begin position="153"/>
        <end position="172"/>
    </location>
</feature>
<feature type="compositionally biased region" description="Basic and acidic residues" evidence="1">
    <location>
        <begin position="162"/>
        <end position="172"/>
    </location>
</feature>
<evidence type="ECO:0000313" key="2">
    <source>
        <dbReference type="EMBL" id="CAK0864997.1"/>
    </source>
</evidence>
<comment type="caution">
    <text evidence="2">The sequence shown here is derived from an EMBL/GenBank/DDBJ whole genome shotgun (WGS) entry which is preliminary data.</text>
</comment>
<name>A0ABN9UXS6_9DINO</name>
<feature type="non-terminal residue" evidence="2">
    <location>
        <position position="1"/>
    </location>
</feature>
<protein>
    <submittedName>
        <fullName evidence="2">Uncharacterized protein</fullName>
    </submittedName>
</protein>
<gene>
    <name evidence="2" type="ORF">PCOR1329_LOCUS52682</name>
</gene>
<keyword evidence="3" id="KW-1185">Reference proteome</keyword>
<accession>A0ABN9UXS6</accession>
<sequence>ACAAFGARVARVPREGGRAPPLPDLTAVQCGAAAGAEPARAPPRRREARPPRGAAVPAGAKARQSRSARGGPVGAEAMLRLRQDILSGAAARPRGEPAEAPAPAAAALAQAEARGGGGSARLQHGGNPIWRAVQVEFAILAMTLAVPAIAHLSSARQREKRPRPVERPREGR</sequence>
<dbReference type="EMBL" id="CAUYUJ010016413">
    <property type="protein sequence ID" value="CAK0864997.1"/>
    <property type="molecule type" value="Genomic_DNA"/>
</dbReference>
<reference evidence="2" key="1">
    <citation type="submission" date="2023-10" db="EMBL/GenBank/DDBJ databases">
        <authorList>
            <person name="Chen Y."/>
            <person name="Shah S."/>
            <person name="Dougan E. K."/>
            <person name="Thang M."/>
            <person name="Chan C."/>
        </authorList>
    </citation>
    <scope>NUCLEOTIDE SEQUENCE [LARGE SCALE GENOMIC DNA]</scope>
</reference>
<evidence type="ECO:0000256" key="1">
    <source>
        <dbReference type="SAM" id="MobiDB-lite"/>
    </source>
</evidence>
<proteinExistence type="predicted"/>
<organism evidence="2 3">
    <name type="scientific">Prorocentrum cordatum</name>
    <dbReference type="NCBI Taxonomy" id="2364126"/>
    <lineage>
        <taxon>Eukaryota</taxon>
        <taxon>Sar</taxon>
        <taxon>Alveolata</taxon>
        <taxon>Dinophyceae</taxon>
        <taxon>Prorocentrales</taxon>
        <taxon>Prorocentraceae</taxon>
        <taxon>Prorocentrum</taxon>
    </lineage>
</organism>
<feature type="region of interest" description="Disordered" evidence="1">
    <location>
        <begin position="31"/>
        <end position="72"/>
    </location>
</feature>
<dbReference type="Proteomes" id="UP001189429">
    <property type="component" value="Unassembled WGS sequence"/>
</dbReference>